<keyword evidence="4" id="KW-1185">Reference proteome</keyword>
<dbReference type="CDD" id="cd02042">
    <property type="entry name" value="ParAB_family"/>
    <property type="match status" value="1"/>
</dbReference>
<protein>
    <submittedName>
        <fullName evidence="3">Chromosome partitioning protein ParA</fullName>
    </submittedName>
</protein>
<dbReference type="SUPFAM" id="SSF52540">
    <property type="entry name" value="P-loop containing nucleoside triphosphate hydrolases"/>
    <property type="match status" value="1"/>
</dbReference>
<organism evidence="3 4">
    <name type="scientific">Spiroplasma cantharicola</name>
    <dbReference type="NCBI Taxonomy" id="362837"/>
    <lineage>
        <taxon>Bacteria</taxon>
        <taxon>Bacillati</taxon>
        <taxon>Mycoplasmatota</taxon>
        <taxon>Mollicutes</taxon>
        <taxon>Entomoplasmatales</taxon>
        <taxon>Spiroplasmataceae</taxon>
        <taxon>Spiroplasma</taxon>
    </lineage>
</organism>
<dbReference type="Pfam" id="PF13614">
    <property type="entry name" value="AAA_31"/>
    <property type="match status" value="1"/>
</dbReference>
<evidence type="ECO:0000256" key="1">
    <source>
        <dbReference type="ARBA" id="ARBA00006976"/>
    </source>
</evidence>
<evidence type="ECO:0000259" key="2">
    <source>
        <dbReference type="Pfam" id="PF13614"/>
    </source>
</evidence>
<comment type="similarity">
    <text evidence="1">Belongs to the ParA family.</text>
</comment>
<reference evidence="3 4" key="1">
    <citation type="journal article" date="2015" name="Genome Announc.">
        <title>Complete Genome Sequence of Spiroplasma cantharicola CC-1T (DSM 21588), a Bacterium Isolated from Soldier Beetle (Cantharis carolinus).</title>
        <authorList>
            <person name="Lo W.S."/>
            <person name="Liu P.Y."/>
            <person name="Kuo C.H."/>
        </authorList>
    </citation>
    <scope>NUCLEOTIDE SEQUENCE [LARGE SCALE GENOMIC DNA]</scope>
    <source>
        <strain evidence="3 4">CC-1</strain>
    </source>
</reference>
<dbReference type="AlphaFoldDB" id="A0A0M4JT86"/>
<dbReference type="InterPro" id="IPR025669">
    <property type="entry name" value="AAA_dom"/>
</dbReference>
<gene>
    <name evidence="3" type="primary">parA</name>
    <name evidence="3" type="ORF">SCANT_v1c09910</name>
</gene>
<dbReference type="InterPro" id="IPR050678">
    <property type="entry name" value="DNA_Partitioning_ATPase"/>
</dbReference>
<sequence>MAKVISVSNQKGGVGKTTTSVNLACGLALANKRVLLIDMDPQFNATTGVGFEIDSNTLSMYHVFIGEKSLAEVVVKNIKKNIDLAPSSIDVAAVDLILLEQKNNNQNVLREEINKIGDNYDFVIIDCPPSLGLINRNGLAISDTVLIPIQAEHYAMHGVAQLLRTIKKVKETLNPNLTIEGVLVTMFDSRTKLAHDVLEEIMKTFGPKVYKSVIPRNVRISESSMEGKSIYEYDKNGAGSIAYIEFVKEVLKENGQI</sequence>
<accession>A0A0M4JT86</accession>
<dbReference type="Proteomes" id="UP000063919">
    <property type="component" value="Chromosome"/>
</dbReference>
<evidence type="ECO:0000313" key="4">
    <source>
        <dbReference type="Proteomes" id="UP000063919"/>
    </source>
</evidence>
<proteinExistence type="inferred from homology"/>
<feature type="domain" description="AAA" evidence="2">
    <location>
        <begin position="2"/>
        <end position="179"/>
    </location>
</feature>
<dbReference type="STRING" id="362837.SCANT_v1c09910"/>
<dbReference type="FunFam" id="3.40.50.300:FF:000285">
    <property type="entry name" value="Sporulation initiation inhibitor Soj"/>
    <property type="match status" value="1"/>
</dbReference>
<dbReference type="PANTHER" id="PTHR13696">
    <property type="entry name" value="P-LOOP CONTAINING NUCLEOSIDE TRIPHOSPHATE HYDROLASE"/>
    <property type="match status" value="1"/>
</dbReference>
<dbReference type="KEGG" id="scj:SCANT_v1c09910"/>
<dbReference type="Gene3D" id="3.40.50.300">
    <property type="entry name" value="P-loop containing nucleotide triphosphate hydrolases"/>
    <property type="match status" value="1"/>
</dbReference>
<dbReference type="EMBL" id="CP012622">
    <property type="protein sequence ID" value="ALD66897.1"/>
    <property type="molecule type" value="Genomic_DNA"/>
</dbReference>
<evidence type="ECO:0000313" key="3">
    <source>
        <dbReference type="EMBL" id="ALD66897.1"/>
    </source>
</evidence>
<dbReference type="PANTHER" id="PTHR13696:SF52">
    <property type="entry name" value="PARA FAMILY PROTEIN CT_582"/>
    <property type="match status" value="1"/>
</dbReference>
<dbReference type="PATRIC" id="fig|362837.3.peg.1008"/>
<dbReference type="InterPro" id="IPR027417">
    <property type="entry name" value="P-loop_NTPase"/>
</dbReference>
<name>A0A0M4JT86_9MOLU</name>
<dbReference type="RefSeq" id="WP_053946635.1">
    <property type="nucleotide sequence ID" value="NZ_CP012622.1"/>
</dbReference>
<dbReference type="OrthoDB" id="9815116at2"/>
<dbReference type="PIRSF" id="PIRSF009320">
    <property type="entry name" value="Nuc_binding_HP_1000"/>
    <property type="match status" value="1"/>
</dbReference>